<dbReference type="InterPro" id="IPR054699">
    <property type="entry name" value="rSAM_CUAEP"/>
</dbReference>
<dbReference type="SUPFAM" id="SSF102114">
    <property type="entry name" value="Radical SAM enzymes"/>
    <property type="match status" value="1"/>
</dbReference>
<evidence type="ECO:0000313" key="8">
    <source>
        <dbReference type="Proteomes" id="UP000290365"/>
    </source>
</evidence>
<dbReference type="AlphaFoldDB" id="A0A4P6JRA1"/>
<organism evidence="7 8">
    <name type="scientific">Ktedonosporobacter rubrisoli</name>
    <dbReference type="NCBI Taxonomy" id="2509675"/>
    <lineage>
        <taxon>Bacteria</taxon>
        <taxon>Bacillati</taxon>
        <taxon>Chloroflexota</taxon>
        <taxon>Ktedonobacteria</taxon>
        <taxon>Ktedonobacterales</taxon>
        <taxon>Ktedonosporobacteraceae</taxon>
        <taxon>Ktedonosporobacter</taxon>
    </lineage>
</organism>
<evidence type="ECO:0000259" key="6">
    <source>
        <dbReference type="PROSITE" id="PS51918"/>
    </source>
</evidence>
<dbReference type="InterPro" id="IPR023404">
    <property type="entry name" value="rSAM_horseshoe"/>
</dbReference>
<evidence type="ECO:0000256" key="4">
    <source>
        <dbReference type="ARBA" id="ARBA00023004"/>
    </source>
</evidence>
<dbReference type="NCBIfam" id="NF040546">
    <property type="entry name" value="rSAM_CUAEP"/>
    <property type="match status" value="1"/>
</dbReference>
<dbReference type="KEGG" id="kbs:EPA93_18990"/>
<dbReference type="Gene3D" id="3.80.30.20">
    <property type="entry name" value="tm_1862 like domain"/>
    <property type="match status" value="1"/>
</dbReference>
<dbReference type="SFLD" id="SFLDS00029">
    <property type="entry name" value="Radical_SAM"/>
    <property type="match status" value="1"/>
</dbReference>
<evidence type="ECO:0000313" key="7">
    <source>
        <dbReference type="EMBL" id="QBD77968.1"/>
    </source>
</evidence>
<dbReference type="SFLD" id="SFLDG01082">
    <property type="entry name" value="B12-binding_domain_containing"/>
    <property type="match status" value="1"/>
</dbReference>
<accession>A0A4P6JRA1</accession>
<evidence type="ECO:0000256" key="1">
    <source>
        <dbReference type="ARBA" id="ARBA00001966"/>
    </source>
</evidence>
<dbReference type="RefSeq" id="WP_129889021.1">
    <property type="nucleotide sequence ID" value="NZ_CP035758.1"/>
</dbReference>
<dbReference type="Proteomes" id="UP000290365">
    <property type="component" value="Chromosome"/>
</dbReference>
<keyword evidence="8" id="KW-1185">Reference proteome</keyword>
<dbReference type="InterPro" id="IPR058240">
    <property type="entry name" value="rSAM_sf"/>
</dbReference>
<dbReference type="PROSITE" id="PS51918">
    <property type="entry name" value="RADICAL_SAM"/>
    <property type="match status" value="1"/>
</dbReference>
<dbReference type="CDD" id="cd01335">
    <property type="entry name" value="Radical_SAM"/>
    <property type="match status" value="1"/>
</dbReference>
<proteinExistence type="predicted"/>
<dbReference type="Gene3D" id="3.40.50.280">
    <property type="entry name" value="Cobalamin-binding domain"/>
    <property type="match status" value="1"/>
</dbReference>
<dbReference type="EMBL" id="CP035758">
    <property type="protein sequence ID" value="QBD77968.1"/>
    <property type="molecule type" value="Genomic_DNA"/>
</dbReference>
<dbReference type="GO" id="GO:0003824">
    <property type="term" value="F:catalytic activity"/>
    <property type="evidence" value="ECO:0007669"/>
    <property type="project" value="InterPro"/>
</dbReference>
<dbReference type="PANTHER" id="PTHR43409">
    <property type="entry name" value="ANAEROBIC MAGNESIUM-PROTOPORPHYRIN IX MONOMETHYL ESTER CYCLASE-RELATED"/>
    <property type="match status" value="1"/>
</dbReference>
<dbReference type="GO" id="GO:0046872">
    <property type="term" value="F:metal ion binding"/>
    <property type="evidence" value="ECO:0007669"/>
    <property type="project" value="UniProtKB-KW"/>
</dbReference>
<reference evidence="7 8" key="1">
    <citation type="submission" date="2019-01" db="EMBL/GenBank/DDBJ databases">
        <title>Ktedonosporobacter rubrisoli SCAWS-G2.</title>
        <authorList>
            <person name="Huang Y."/>
            <person name="Yan B."/>
        </authorList>
    </citation>
    <scope>NUCLEOTIDE SEQUENCE [LARGE SCALE GENOMIC DNA]</scope>
    <source>
        <strain evidence="7 8">SCAWS-G2</strain>
    </source>
</reference>
<dbReference type="OrthoDB" id="9801424at2"/>
<dbReference type="InterPro" id="IPR007197">
    <property type="entry name" value="rSAM"/>
</dbReference>
<dbReference type="InterPro" id="IPR006638">
    <property type="entry name" value="Elp3/MiaA/NifB-like_rSAM"/>
</dbReference>
<keyword evidence="2" id="KW-0949">S-adenosyl-L-methionine</keyword>
<comment type="cofactor">
    <cofactor evidence="1">
        <name>[4Fe-4S] cluster</name>
        <dbReference type="ChEBI" id="CHEBI:49883"/>
    </cofactor>
</comment>
<protein>
    <submittedName>
        <fullName evidence="7">B12-binding domain-containing radical SAM protein</fullName>
    </submittedName>
</protein>
<dbReference type="InterPro" id="IPR051198">
    <property type="entry name" value="BchE-like"/>
</dbReference>
<feature type="domain" description="Radical SAM core" evidence="6">
    <location>
        <begin position="172"/>
        <end position="405"/>
    </location>
</feature>
<dbReference type="GO" id="GO:0005829">
    <property type="term" value="C:cytosol"/>
    <property type="evidence" value="ECO:0007669"/>
    <property type="project" value="TreeGrafter"/>
</dbReference>
<evidence type="ECO:0000256" key="3">
    <source>
        <dbReference type="ARBA" id="ARBA00022723"/>
    </source>
</evidence>
<name>A0A4P6JRA1_KTERU</name>
<dbReference type="SMART" id="SM00729">
    <property type="entry name" value="Elp3"/>
    <property type="match status" value="1"/>
</dbReference>
<sequence>MRAPGDILLISCYELGHQPFHLASLSAMLQQAGYSPQTIDSAVETPSDEVLRQATFIGISVPMHTALRLGEQIARRARSLNPAAHICLYGLYALLNADHLLQTTIDSAIGGEYETPLLKLIASLEQGEEISIPGVRTRQEESGPWIQLTSFVVPERRQLPPLERYARLQVGQSLRLAGYTETTRGCKHTCLHCPITPVYHGRFFAIPVDIVLADIRAQVERGARHITFGDPDFWNGPTHAMRIIRALHQEFPQVTFDATIKIEHLLKHRHLLAETRECGCAFIVSAVESLNDAVLEHLKKGHSASDVIEAFDLMEEVGIPLRPSLLPFSPWETLESYQRLLDFFEQHHFLEHIDPVHLSIRLLIPPGSALLETADSHEWIEDLDPSAYTYRWRHPDPRMDELQEKVAALVEEAERRKADPIETFFQAKALTLAAQGQDFSVARATRNYGPRKVLPHLTESWFC</sequence>
<keyword evidence="3" id="KW-0479">Metal-binding</keyword>
<evidence type="ECO:0000256" key="5">
    <source>
        <dbReference type="ARBA" id="ARBA00023014"/>
    </source>
</evidence>
<keyword evidence="4" id="KW-0408">Iron</keyword>
<dbReference type="PANTHER" id="PTHR43409:SF7">
    <property type="entry name" value="BLL1977 PROTEIN"/>
    <property type="match status" value="1"/>
</dbReference>
<dbReference type="GO" id="GO:0051536">
    <property type="term" value="F:iron-sulfur cluster binding"/>
    <property type="evidence" value="ECO:0007669"/>
    <property type="project" value="UniProtKB-KW"/>
</dbReference>
<keyword evidence="5" id="KW-0411">Iron-sulfur</keyword>
<gene>
    <name evidence="7" type="ORF">EPA93_18990</name>
</gene>
<evidence type="ECO:0000256" key="2">
    <source>
        <dbReference type="ARBA" id="ARBA00022691"/>
    </source>
</evidence>
<dbReference type="Pfam" id="PF04055">
    <property type="entry name" value="Radical_SAM"/>
    <property type="match status" value="1"/>
</dbReference>